<evidence type="ECO:0000313" key="1">
    <source>
        <dbReference type="EMBL" id="OUE01569.1"/>
    </source>
</evidence>
<reference evidence="1 2" key="1">
    <citation type="submission" date="2016-08" db="EMBL/GenBank/DDBJ databases">
        <title>Genome sequence of Clavibacter michiganensis subsp. michiganensis strain CASJ007.</title>
        <authorList>
            <person name="Thapa S.P."/>
            <person name="Coaker G."/>
        </authorList>
    </citation>
    <scope>NUCLEOTIDE SEQUENCE [LARGE SCALE GENOMIC DNA]</scope>
    <source>
        <strain evidence="1">CASJ007</strain>
    </source>
</reference>
<protein>
    <submittedName>
        <fullName evidence="1">Uncharacterized protein</fullName>
    </submittedName>
</protein>
<dbReference type="Proteomes" id="UP000195062">
    <property type="component" value="Unassembled WGS sequence"/>
</dbReference>
<name>A0A251XG86_CLAMM</name>
<dbReference type="AlphaFoldDB" id="A0A251XG86"/>
<accession>A0A251XG86</accession>
<dbReference type="RefSeq" id="WP_086507177.1">
    <property type="nucleotide sequence ID" value="NZ_CP047051.1"/>
</dbReference>
<comment type="caution">
    <text evidence="1">The sequence shown here is derived from an EMBL/GenBank/DDBJ whole genome shotgun (WGS) entry which is preliminary data.</text>
</comment>
<keyword evidence="2" id="KW-1185">Reference proteome</keyword>
<sequence>MTDSPSAPAPAETSAKKDVFTRILIGGALLALAIAVVGGIVGFAVDGGRGLLSAVIGSAMALVFLGLTAGSILFANRFQSSPIYPTLFFSVVLGAWLLKFVVFLAVAMVLKEQQWINLVVLFVTVIVGVVGTLVMDMIVITKARVGYVSDAQLPGR</sequence>
<organism evidence="1 2">
    <name type="scientific">Clavibacter michiganensis subsp. michiganensis</name>
    <dbReference type="NCBI Taxonomy" id="33013"/>
    <lineage>
        <taxon>Bacteria</taxon>
        <taxon>Bacillati</taxon>
        <taxon>Actinomycetota</taxon>
        <taxon>Actinomycetes</taxon>
        <taxon>Micrococcales</taxon>
        <taxon>Microbacteriaceae</taxon>
        <taxon>Clavibacter</taxon>
    </lineage>
</organism>
<proteinExistence type="predicted"/>
<evidence type="ECO:0000313" key="2">
    <source>
        <dbReference type="Proteomes" id="UP000195062"/>
    </source>
</evidence>
<gene>
    <name evidence="1" type="ORF">CMMCAS07_14765</name>
</gene>
<dbReference type="EMBL" id="MDHH01000003">
    <property type="protein sequence ID" value="OUE01569.1"/>
    <property type="molecule type" value="Genomic_DNA"/>
</dbReference>